<dbReference type="PANTHER" id="PTHR34072:SF57">
    <property type="entry name" value="RNA-DIRECTED DNA POLYMERASE"/>
    <property type="match status" value="1"/>
</dbReference>
<gene>
    <name evidence="1" type="ORF">CK203_114266</name>
</gene>
<dbReference type="SUPFAM" id="SSF56672">
    <property type="entry name" value="DNA/RNA polymerases"/>
    <property type="match status" value="1"/>
</dbReference>
<dbReference type="Gene3D" id="3.30.70.270">
    <property type="match status" value="1"/>
</dbReference>
<dbReference type="PANTHER" id="PTHR34072">
    <property type="entry name" value="ENZYMATIC POLYPROTEIN-RELATED"/>
    <property type="match status" value="1"/>
</dbReference>
<accession>A0A438CBB7</accession>
<protein>
    <recommendedName>
        <fullName evidence="3">Retrovirus-related Pol polyprotein from transposon 17.6</fullName>
    </recommendedName>
</protein>
<dbReference type="InterPro" id="IPR043128">
    <property type="entry name" value="Rev_trsase/Diguanyl_cyclase"/>
</dbReference>
<proteinExistence type="predicted"/>
<evidence type="ECO:0008006" key="3">
    <source>
        <dbReference type="Google" id="ProtNLM"/>
    </source>
</evidence>
<dbReference type="EMBL" id="QGNW01002357">
    <property type="protein sequence ID" value="RVW20544.1"/>
    <property type="molecule type" value="Genomic_DNA"/>
</dbReference>
<sequence>MQEVENEESPKLILKPLPAELKMEISDLKGINPLVCTHHIYMEEEVKPVHQPQRTLNPHLQKVVRAEVVAKKSRITVVQNDKGEEVSTRLTSSWKMATPGTFKLKLLLRTRKIPPLHAHSECMPTEECLLAYAMHPQTFQRCMLSIFNDMVERIMEVFMDDITKYGSTFEECLANLESVLSRCIEKNLVDFIVKLSSPTTVKGVTQFLGHAGFYRRFIKDFSKLAKPDAKVGLIGWILLLKEFNLHIKDKRGVENVVVDHLSRLAITHNIHCLPINEIFQGVAYANKNCSLIIREVSLSKSNRESSVIATKAYVEATLLHRR</sequence>
<name>A0A438CBB7_VITVI</name>
<evidence type="ECO:0000313" key="1">
    <source>
        <dbReference type="EMBL" id="RVW20544.1"/>
    </source>
</evidence>
<organism evidence="1 2">
    <name type="scientific">Vitis vinifera</name>
    <name type="common">Grape</name>
    <dbReference type="NCBI Taxonomy" id="29760"/>
    <lineage>
        <taxon>Eukaryota</taxon>
        <taxon>Viridiplantae</taxon>
        <taxon>Streptophyta</taxon>
        <taxon>Embryophyta</taxon>
        <taxon>Tracheophyta</taxon>
        <taxon>Spermatophyta</taxon>
        <taxon>Magnoliopsida</taxon>
        <taxon>eudicotyledons</taxon>
        <taxon>Gunneridae</taxon>
        <taxon>Pentapetalae</taxon>
        <taxon>rosids</taxon>
        <taxon>Vitales</taxon>
        <taxon>Vitaceae</taxon>
        <taxon>Viteae</taxon>
        <taxon>Vitis</taxon>
    </lineage>
</organism>
<dbReference type="InterPro" id="IPR043502">
    <property type="entry name" value="DNA/RNA_pol_sf"/>
</dbReference>
<dbReference type="AlphaFoldDB" id="A0A438CBB7"/>
<reference evidence="1 2" key="1">
    <citation type="journal article" date="2018" name="PLoS Genet.">
        <title>Population sequencing reveals clonal diversity and ancestral inbreeding in the grapevine cultivar Chardonnay.</title>
        <authorList>
            <person name="Roach M.J."/>
            <person name="Johnson D.L."/>
            <person name="Bohlmann J."/>
            <person name="van Vuuren H.J."/>
            <person name="Jones S.J."/>
            <person name="Pretorius I.S."/>
            <person name="Schmidt S.A."/>
            <person name="Borneman A.R."/>
        </authorList>
    </citation>
    <scope>NUCLEOTIDE SEQUENCE [LARGE SCALE GENOMIC DNA]</scope>
    <source>
        <strain evidence="2">cv. Chardonnay</strain>
        <tissue evidence="1">Leaf</tissue>
    </source>
</reference>
<dbReference type="Proteomes" id="UP000288805">
    <property type="component" value="Unassembled WGS sequence"/>
</dbReference>
<comment type="caution">
    <text evidence="1">The sequence shown here is derived from an EMBL/GenBank/DDBJ whole genome shotgun (WGS) entry which is preliminary data.</text>
</comment>
<evidence type="ECO:0000313" key="2">
    <source>
        <dbReference type="Proteomes" id="UP000288805"/>
    </source>
</evidence>